<dbReference type="Proteomes" id="UP000235050">
    <property type="component" value="Unassembled WGS sequence"/>
</dbReference>
<dbReference type="AlphaFoldDB" id="A0A2N5J6V1"/>
<comment type="caution">
    <text evidence="1">The sequence shown here is derived from an EMBL/GenBank/DDBJ whole genome shotgun (WGS) entry which is preliminary data.</text>
</comment>
<dbReference type="RefSeq" id="WP_101618349.1">
    <property type="nucleotide sequence ID" value="NZ_NMWU01000055.1"/>
</dbReference>
<gene>
    <name evidence="1" type="ORF">Uis1B_2210</name>
</gene>
<protein>
    <submittedName>
        <fullName evidence="1">Uncharacterized protein</fullName>
    </submittedName>
</protein>
<dbReference type="EMBL" id="NMWU01000055">
    <property type="protein sequence ID" value="PLS29942.1"/>
    <property type="molecule type" value="Genomic_DNA"/>
</dbReference>
<evidence type="ECO:0000313" key="2">
    <source>
        <dbReference type="Proteomes" id="UP000235050"/>
    </source>
</evidence>
<name>A0A2N5J6V1_9BIFI</name>
<organism evidence="1 2">
    <name type="scientific">Bifidobacterium margollesii</name>
    <dbReference type="NCBI Taxonomy" id="2020964"/>
    <lineage>
        <taxon>Bacteria</taxon>
        <taxon>Bacillati</taxon>
        <taxon>Actinomycetota</taxon>
        <taxon>Actinomycetes</taxon>
        <taxon>Bifidobacteriales</taxon>
        <taxon>Bifidobacteriaceae</taxon>
        <taxon>Bifidobacterium</taxon>
    </lineage>
</organism>
<keyword evidence="2" id="KW-1185">Reference proteome</keyword>
<evidence type="ECO:0000313" key="1">
    <source>
        <dbReference type="EMBL" id="PLS29942.1"/>
    </source>
</evidence>
<reference evidence="1 2" key="1">
    <citation type="submission" date="2017-07" db="EMBL/GenBank/DDBJ databases">
        <title>Bifidobacterium novel species.</title>
        <authorList>
            <person name="Lugli G.A."/>
            <person name="Milani C."/>
            <person name="Duranti S."/>
            <person name="Mangifesta M."/>
        </authorList>
    </citation>
    <scope>NUCLEOTIDE SEQUENCE [LARGE SCALE GENOMIC DNA]</scope>
    <source>
        <strain evidence="2">Uis1B</strain>
    </source>
</reference>
<proteinExistence type="predicted"/>
<sequence length="124" mass="14380">MNDQAAIESATPYINPDECRCWRLTPDSTIIRIMAGPGIRLGYRIDRECYVGIRKDVLYIADRSQLEEDEYDRLPELRLEDIRAVRKVRFLVRDVDFHFTIGLEDHLLMAVSGGHVVITDHRGH</sequence>
<accession>A0A2N5J6V1</accession>